<sequence>MKTVMPILEVKLYIYQLFRSLAYIHSQGICHRDIKPQNLLLDPSTGVLKLCDFGSAKILVENEPNVSYICSRYYRAPELIFGATNYTTKIDVWSTGCVMAELMLGQPLFPGESGIDQLVEIIKVLGTPTRDQIRTMNPNYMEHKFPQIKPHPFSKVFRKADPSAIELISKLLEYTPTQRLSAIDAMVHPFFDELRDPNTRLPDSRHPNGATRDLPELYNFTHHELSIAPHLNAQLVPPHHRATLAARGLDFESPSFKPLTKDQMIARLD</sequence>
<dbReference type="FunFam" id="1.10.510.10:FF:000082">
    <property type="entry name" value="Shaggy-related protein kinase kappa"/>
    <property type="match status" value="1"/>
</dbReference>
<dbReference type="CDD" id="cd14137">
    <property type="entry name" value="STKc_GSK3"/>
    <property type="match status" value="1"/>
</dbReference>
<keyword evidence="2" id="KW-0723">Serine/threonine-protein kinase</keyword>
<name>A0A2W1EZK7_9PLEO</name>
<dbReference type="GO" id="GO:0004674">
    <property type="term" value="F:protein serine/threonine kinase activity"/>
    <property type="evidence" value="ECO:0007669"/>
    <property type="project" value="UniProtKB-KW"/>
</dbReference>
<dbReference type="GO" id="GO:0004712">
    <property type="term" value="F:protein serine/threonine/tyrosine kinase activity"/>
    <property type="evidence" value="ECO:0007669"/>
    <property type="project" value="TreeGrafter"/>
</dbReference>
<dbReference type="InterPro" id="IPR000719">
    <property type="entry name" value="Prot_kinase_dom"/>
</dbReference>
<dbReference type="GO" id="GO:0030154">
    <property type="term" value="P:cell differentiation"/>
    <property type="evidence" value="ECO:0007669"/>
    <property type="project" value="TreeGrafter"/>
</dbReference>
<dbReference type="Gene3D" id="1.10.510.10">
    <property type="entry name" value="Transferase(Phosphotransferase) domain 1"/>
    <property type="match status" value="1"/>
</dbReference>
<dbReference type="GeneID" id="6338292"/>
<dbReference type="GO" id="GO:0005737">
    <property type="term" value="C:cytoplasm"/>
    <property type="evidence" value="ECO:0007669"/>
    <property type="project" value="TreeGrafter"/>
</dbReference>
<gene>
    <name evidence="7" type="ORF">PtrM4_016380</name>
</gene>
<keyword evidence="6" id="KW-0067">ATP-binding</keyword>
<reference evidence="7" key="1">
    <citation type="journal article" date="2018" name="BMC Genomics">
        <title>Comparative genomics of the wheat fungal pathogen Pyrenophora tritici-repentis reveals chromosomal variations and genome plasticity.</title>
        <authorList>
            <person name="Moolhuijzen P."/>
            <person name="See P.T."/>
            <person name="Hane J.K."/>
            <person name="Shi G."/>
            <person name="Liu Z."/>
            <person name="Oliver R.P."/>
            <person name="Moffat C.S."/>
        </authorList>
    </citation>
    <scope>NUCLEOTIDE SEQUENCE [LARGE SCALE GENOMIC DNA]</scope>
    <source>
        <strain evidence="7">M4</strain>
    </source>
</reference>
<keyword evidence="3" id="KW-0808">Transferase</keyword>
<dbReference type="InterPro" id="IPR011009">
    <property type="entry name" value="Kinase-like_dom_sf"/>
</dbReference>
<dbReference type="PANTHER" id="PTHR24057">
    <property type="entry name" value="GLYCOGEN SYNTHASE KINASE-3 ALPHA"/>
    <property type="match status" value="1"/>
</dbReference>
<dbReference type="PROSITE" id="PS00108">
    <property type="entry name" value="PROTEIN_KINASE_ST"/>
    <property type="match status" value="1"/>
</dbReference>
<dbReference type="AlphaFoldDB" id="A0A2W1EZK7"/>
<dbReference type="EMBL" id="NQIK02000001">
    <property type="protein sequence ID" value="KAF7577398.1"/>
    <property type="molecule type" value="Genomic_DNA"/>
</dbReference>
<organism evidence="7 8">
    <name type="scientific">Pyrenophora tritici-repentis</name>
    <dbReference type="NCBI Taxonomy" id="45151"/>
    <lineage>
        <taxon>Eukaryota</taxon>
        <taxon>Fungi</taxon>
        <taxon>Dikarya</taxon>
        <taxon>Ascomycota</taxon>
        <taxon>Pezizomycotina</taxon>
        <taxon>Dothideomycetes</taxon>
        <taxon>Pleosporomycetidae</taxon>
        <taxon>Pleosporales</taxon>
        <taxon>Pleosporineae</taxon>
        <taxon>Pleosporaceae</taxon>
        <taxon>Pyrenophora</taxon>
    </lineage>
</organism>
<dbReference type="GO" id="GO:0007165">
    <property type="term" value="P:signal transduction"/>
    <property type="evidence" value="ECO:0007669"/>
    <property type="project" value="TreeGrafter"/>
</dbReference>
<dbReference type="KEGG" id="ptrr:6338292"/>
<evidence type="ECO:0000256" key="3">
    <source>
        <dbReference type="ARBA" id="ARBA00022679"/>
    </source>
</evidence>
<dbReference type="GO" id="GO:0005634">
    <property type="term" value="C:nucleus"/>
    <property type="evidence" value="ECO:0007669"/>
    <property type="project" value="TreeGrafter"/>
</dbReference>
<evidence type="ECO:0000256" key="2">
    <source>
        <dbReference type="ARBA" id="ARBA00022527"/>
    </source>
</evidence>
<protein>
    <submittedName>
        <fullName evidence="7">Uncharacterized protein</fullName>
    </submittedName>
</protein>
<evidence type="ECO:0000313" key="7">
    <source>
        <dbReference type="EMBL" id="KAF7577398.1"/>
    </source>
</evidence>
<accession>A0A2W1EZK7</accession>
<keyword evidence="4" id="KW-0547">Nucleotide-binding</keyword>
<keyword evidence="5" id="KW-0418">Kinase</keyword>
<dbReference type="InterPro" id="IPR039192">
    <property type="entry name" value="STKc_GSK3"/>
</dbReference>
<proteinExistence type="inferred from homology"/>
<evidence type="ECO:0000256" key="1">
    <source>
        <dbReference type="ARBA" id="ARBA00005527"/>
    </source>
</evidence>
<evidence type="ECO:0000256" key="4">
    <source>
        <dbReference type="ARBA" id="ARBA00022741"/>
    </source>
</evidence>
<dbReference type="RefSeq" id="XP_001931577.2">
    <property type="nucleotide sequence ID" value="XM_001931542.2"/>
</dbReference>
<comment type="caution">
    <text evidence="7">The sequence shown here is derived from an EMBL/GenBank/DDBJ whole genome shotgun (WGS) entry which is preliminary data.</text>
</comment>
<dbReference type="SMART" id="SM00220">
    <property type="entry name" value="S_TKc"/>
    <property type="match status" value="1"/>
</dbReference>
<dbReference type="PROSITE" id="PS50011">
    <property type="entry name" value="PROTEIN_KINASE_DOM"/>
    <property type="match status" value="1"/>
</dbReference>
<dbReference type="GO" id="GO:0005524">
    <property type="term" value="F:ATP binding"/>
    <property type="evidence" value="ECO:0007669"/>
    <property type="project" value="UniProtKB-KW"/>
</dbReference>
<dbReference type="InterPro" id="IPR050591">
    <property type="entry name" value="GSK-3"/>
</dbReference>
<dbReference type="Proteomes" id="UP000245464">
    <property type="component" value="Chromosome 1"/>
</dbReference>
<dbReference type="InterPro" id="IPR008271">
    <property type="entry name" value="Ser/Thr_kinase_AS"/>
</dbReference>
<dbReference type="PANTHER" id="PTHR24057:SF0">
    <property type="entry name" value="PROTEIN KINASE SHAGGY-RELATED"/>
    <property type="match status" value="1"/>
</dbReference>
<dbReference type="SUPFAM" id="SSF56112">
    <property type="entry name" value="Protein kinase-like (PK-like)"/>
    <property type="match status" value="1"/>
</dbReference>
<evidence type="ECO:0000256" key="6">
    <source>
        <dbReference type="ARBA" id="ARBA00022840"/>
    </source>
</evidence>
<evidence type="ECO:0000313" key="8">
    <source>
        <dbReference type="Proteomes" id="UP000245464"/>
    </source>
</evidence>
<dbReference type="Pfam" id="PF00069">
    <property type="entry name" value="Pkinase"/>
    <property type="match status" value="1"/>
</dbReference>
<evidence type="ECO:0000256" key="5">
    <source>
        <dbReference type="ARBA" id="ARBA00022777"/>
    </source>
</evidence>
<comment type="similarity">
    <text evidence="1">Belongs to the protein kinase superfamily. CMGC Ser/Thr protein kinase family. GSK-3 subfamily.</text>
</comment>